<proteinExistence type="predicted"/>
<feature type="region of interest" description="Disordered" evidence="2">
    <location>
        <begin position="1"/>
        <end position="41"/>
    </location>
</feature>
<name>A0A8S0XMK0_CYCAE</name>
<gene>
    <name evidence="3" type="ORF">AAE3_LOCUS2698</name>
</gene>
<evidence type="ECO:0000256" key="2">
    <source>
        <dbReference type="SAM" id="MobiDB-lite"/>
    </source>
</evidence>
<feature type="coiled-coil region" evidence="1">
    <location>
        <begin position="46"/>
        <end position="73"/>
    </location>
</feature>
<reference evidence="3 4" key="1">
    <citation type="submission" date="2020-01" db="EMBL/GenBank/DDBJ databases">
        <authorList>
            <person name="Gupta K D."/>
        </authorList>
    </citation>
    <scope>NUCLEOTIDE SEQUENCE [LARGE SCALE GENOMIC DNA]</scope>
</reference>
<dbReference type="AlphaFoldDB" id="A0A8S0XMK0"/>
<dbReference type="Gene3D" id="1.20.5.170">
    <property type="match status" value="1"/>
</dbReference>
<dbReference type="InterPro" id="IPR046347">
    <property type="entry name" value="bZIP_sf"/>
</dbReference>
<feature type="compositionally biased region" description="Low complexity" evidence="2">
    <location>
        <begin position="1"/>
        <end position="20"/>
    </location>
</feature>
<feature type="region of interest" description="Disordered" evidence="2">
    <location>
        <begin position="87"/>
        <end position="122"/>
    </location>
</feature>
<keyword evidence="4" id="KW-1185">Reference proteome</keyword>
<dbReference type="GO" id="GO:0003700">
    <property type="term" value="F:DNA-binding transcription factor activity"/>
    <property type="evidence" value="ECO:0007669"/>
    <property type="project" value="InterPro"/>
</dbReference>
<organism evidence="3 4">
    <name type="scientific">Cyclocybe aegerita</name>
    <name type="common">Black poplar mushroom</name>
    <name type="synonym">Agrocybe aegerita</name>
    <dbReference type="NCBI Taxonomy" id="1973307"/>
    <lineage>
        <taxon>Eukaryota</taxon>
        <taxon>Fungi</taxon>
        <taxon>Dikarya</taxon>
        <taxon>Basidiomycota</taxon>
        <taxon>Agaricomycotina</taxon>
        <taxon>Agaricomycetes</taxon>
        <taxon>Agaricomycetidae</taxon>
        <taxon>Agaricales</taxon>
        <taxon>Agaricineae</taxon>
        <taxon>Bolbitiaceae</taxon>
        <taxon>Cyclocybe</taxon>
    </lineage>
</organism>
<dbReference type="EMBL" id="CACVBS010000029">
    <property type="protein sequence ID" value="CAA7260487.1"/>
    <property type="molecule type" value="Genomic_DNA"/>
</dbReference>
<evidence type="ECO:0000313" key="4">
    <source>
        <dbReference type="Proteomes" id="UP000467700"/>
    </source>
</evidence>
<evidence type="ECO:0000256" key="1">
    <source>
        <dbReference type="SAM" id="Coils"/>
    </source>
</evidence>
<evidence type="ECO:0000313" key="3">
    <source>
        <dbReference type="EMBL" id="CAA7260487.1"/>
    </source>
</evidence>
<keyword evidence="1" id="KW-0175">Coiled coil</keyword>
<dbReference type="SUPFAM" id="SSF57959">
    <property type="entry name" value="Leucine zipper domain"/>
    <property type="match status" value="1"/>
</dbReference>
<dbReference type="Proteomes" id="UP000467700">
    <property type="component" value="Unassembled WGS sequence"/>
</dbReference>
<dbReference type="OrthoDB" id="2552152at2759"/>
<evidence type="ECO:0008006" key="5">
    <source>
        <dbReference type="Google" id="ProtNLM"/>
    </source>
</evidence>
<protein>
    <recommendedName>
        <fullName evidence="5">BZIP domain-containing protein</fullName>
    </recommendedName>
</protein>
<accession>A0A8S0XMK0</accession>
<comment type="caution">
    <text evidence="3">The sequence shown here is derived from an EMBL/GenBank/DDBJ whole genome shotgun (WGS) entry which is preliminary data.</text>
</comment>
<sequence>MSSSSLPPSLDASSASPTSSKNSGRGRKPDNNSAPKRSRDVQRAFRARRAAYLQGLEQRLHELEQENDHLRRALNICPAARVPLGTGPTGLDRHRAWDSNGFPIRSGSSIPESADQQHPPHQQQQYPLMTNISAFMHAMPVNCPLYWQLSMGTTLVNRTNQSTCLLKLHTWLLYTPQTQRALVTQAKCAAGHATSLSATAVSQLT</sequence>